<dbReference type="InterPro" id="IPR001483">
    <property type="entry name" value="Urotensin_II"/>
</dbReference>
<proteinExistence type="inferred from homology"/>
<dbReference type="GO" id="GO:0097746">
    <property type="term" value="P:blood vessel diameter maintenance"/>
    <property type="evidence" value="ECO:0007669"/>
    <property type="project" value="InterPro"/>
</dbReference>
<evidence type="ECO:0008006" key="9">
    <source>
        <dbReference type="Google" id="ProtNLM"/>
    </source>
</evidence>
<keyword evidence="8" id="KW-1185">Reference proteome</keyword>
<protein>
    <recommendedName>
        <fullName evidence="9">Urotensin-related peptide 1</fullName>
    </recommendedName>
</protein>
<evidence type="ECO:0000313" key="7">
    <source>
        <dbReference type="EMBL" id="KAJ8398015.1"/>
    </source>
</evidence>
<evidence type="ECO:0000313" key="8">
    <source>
        <dbReference type="Proteomes" id="UP001221898"/>
    </source>
</evidence>
<dbReference type="GO" id="GO:0005576">
    <property type="term" value="C:extracellular region"/>
    <property type="evidence" value="ECO:0007669"/>
    <property type="project" value="UniProtKB-SubCell"/>
</dbReference>
<keyword evidence="3" id="KW-0964">Secreted</keyword>
<keyword evidence="4" id="KW-0372">Hormone</keyword>
<evidence type="ECO:0000256" key="2">
    <source>
        <dbReference type="ARBA" id="ARBA00006719"/>
    </source>
</evidence>
<accession>A0AAD7S8P4</accession>
<sequence length="98" mass="10987">MLGAEGGERENGDMGDHRGVKDMHPYILQQEGARDTWAKDIKDPLQQEKISNMVEYIKAAVLKLAAADNLRSQGFVRSGDSSPKTNKRACFWKYCVTN</sequence>
<gene>
    <name evidence="7" type="ORF">AAFF_G00433620</name>
</gene>
<reference evidence="7" key="1">
    <citation type="journal article" date="2023" name="Science">
        <title>Genome structures resolve the early diversification of teleost fishes.</title>
        <authorList>
            <person name="Parey E."/>
            <person name="Louis A."/>
            <person name="Montfort J."/>
            <person name="Bouchez O."/>
            <person name="Roques C."/>
            <person name="Iampietro C."/>
            <person name="Lluch J."/>
            <person name="Castinel A."/>
            <person name="Donnadieu C."/>
            <person name="Desvignes T."/>
            <person name="Floi Bucao C."/>
            <person name="Jouanno E."/>
            <person name="Wen M."/>
            <person name="Mejri S."/>
            <person name="Dirks R."/>
            <person name="Jansen H."/>
            <person name="Henkel C."/>
            <person name="Chen W.J."/>
            <person name="Zahm M."/>
            <person name="Cabau C."/>
            <person name="Klopp C."/>
            <person name="Thompson A.W."/>
            <person name="Robinson-Rechavi M."/>
            <person name="Braasch I."/>
            <person name="Lecointre G."/>
            <person name="Bobe J."/>
            <person name="Postlethwait J.H."/>
            <person name="Berthelot C."/>
            <person name="Roest Crollius H."/>
            <person name="Guiguen Y."/>
        </authorList>
    </citation>
    <scope>NUCLEOTIDE SEQUENCE</scope>
    <source>
        <strain evidence="7">NC1722</strain>
    </source>
</reference>
<evidence type="ECO:0000256" key="4">
    <source>
        <dbReference type="ARBA" id="ARBA00022702"/>
    </source>
</evidence>
<evidence type="ECO:0000256" key="6">
    <source>
        <dbReference type="SAM" id="MobiDB-lite"/>
    </source>
</evidence>
<comment type="subcellular location">
    <subcellularLocation>
        <location evidence="1">Secreted</location>
    </subcellularLocation>
</comment>
<dbReference type="Proteomes" id="UP001221898">
    <property type="component" value="Unassembled WGS sequence"/>
</dbReference>
<feature type="region of interest" description="Disordered" evidence="6">
    <location>
        <begin position="1"/>
        <end position="20"/>
    </location>
</feature>
<dbReference type="AlphaFoldDB" id="A0AAD7S8P4"/>
<dbReference type="EMBL" id="JAINUG010000094">
    <property type="protein sequence ID" value="KAJ8398015.1"/>
    <property type="molecule type" value="Genomic_DNA"/>
</dbReference>
<comment type="caution">
    <text evidence="7">The sequence shown here is derived from an EMBL/GenBank/DDBJ whole genome shotgun (WGS) entry which is preliminary data.</text>
</comment>
<dbReference type="PROSITE" id="PS00984">
    <property type="entry name" value="UROTENSIN_II"/>
    <property type="match status" value="1"/>
</dbReference>
<organism evidence="7 8">
    <name type="scientific">Aldrovandia affinis</name>
    <dbReference type="NCBI Taxonomy" id="143900"/>
    <lineage>
        <taxon>Eukaryota</taxon>
        <taxon>Metazoa</taxon>
        <taxon>Chordata</taxon>
        <taxon>Craniata</taxon>
        <taxon>Vertebrata</taxon>
        <taxon>Euteleostomi</taxon>
        <taxon>Actinopterygii</taxon>
        <taxon>Neopterygii</taxon>
        <taxon>Teleostei</taxon>
        <taxon>Notacanthiformes</taxon>
        <taxon>Halosauridae</taxon>
        <taxon>Aldrovandia</taxon>
    </lineage>
</organism>
<keyword evidence="5" id="KW-1015">Disulfide bond</keyword>
<name>A0AAD7S8P4_9TELE</name>
<evidence type="ECO:0000256" key="1">
    <source>
        <dbReference type="ARBA" id="ARBA00004613"/>
    </source>
</evidence>
<dbReference type="GO" id="GO:0005179">
    <property type="term" value="F:hormone activity"/>
    <property type="evidence" value="ECO:0007669"/>
    <property type="project" value="UniProtKB-KW"/>
</dbReference>
<evidence type="ECO:0000256" key="3">
    <source>
        <dbReference type="ARBA" id="ARBA00022525"/>
    </source>
</evidence>
<comment type="similarity">
    <text evidence="2">Belongs to the urotensin-2 family.</text>
</comment>
<evidence type="ECO:0000256" key="5">
    <source>
        <dbReference type="ARBA" id="ARBA00023157"/>
    </source>
</evidence>
<dbReference type="GO" id="GO:0008217">
    <property type="term" value="P:regulation of blood pressure"/>
    <property type="evidence" value="ECO:0007669"/>
    <property type="project" value="InterPro"/>
</dbReference>